<comment type="similarity">
    <text evidence="1">Belongs to the short-chain dehydrogenases/reductases (SDR) family.</text>
</comment>
<dbReference type="PANTHER" id="PTHR43477:SF1">
    <property type="entry name" value="DIHYDROANTICAPSIN 7-DEHYDROGENASE"/>
    <property type="match status" value="1"/>
</dbReference>
<dbReference type="GO" id="GO:0016491">
    <property type="term" value="F:oxidoreductase activity"/>
    <property type="evidence" value="ECO:0007669"/>
    <property type="project" value="UniProtKB-KW"/>
</dbReference>
<sequence>MPPKYINKLHNKRVLILGGTSGIGFCVAENVLENGAIVIVASSRQESIDKTLARLRESYPDSSKNVSGHVIDLRSDNVEAHIICLLDSATNNAKAPLDHIVSTAGDNVAIQPLSAFNGMETIISAQRVRYNASMLIAKHAPGKYLRRSNHSSITLTGGVNTHRPGNNWAIPASLGAALHGLVRALAVDLRPIRVNIVEPGATDTELFSRTFTDKERLEKLKEVFRKQTLTGEMGRPEDVSEAYIYFMRDRFVTGQSVLTEGGLLLAAGAER</sequence>
<dbReference type="Gene3D" id="3.40.50.720">
    <property type="entry name" value="NAD(P)-binding Rossmann-like Domain"/>
    <property type="match status" value="1"/>
</dbReference>
<evidence type="ECO:0008006" key="6">
    <source>
        <dbReference type="Google" id="ProtNLM"/>
    </source>
</evidence>
<dbReference type="AlphaFoldDB" id="A0AAN8EEA9"/>
<accession>A0AAN8EEA9</accession>
<organism evidence="4 5">
    <name type="scientific">Knufia fluminis</name>
    <dbReference type="NCBI Taxonomy" id="191047"/>
    <lineage>
        <taxon>Eukaryota</taxon>
        <taxon>Fungi</taxon>
        <taxon>Dikarya</taxon>
        <taxon>Ascomycota</taxon>
        <taxon>Pezizomycotina</taxon>
        <taxon>Eurotiomycetes</taxon>
        <taxon>Chaetothyriomycetidae</taxon>
        <taxon>Chaetothyriales</taxon>
        <taxon>Trichomeriaceae</taxon>
        <taxon>Knufia</taxon>
    </lineage>
</organism>
<dbReference type="InterPro" id="IPR036291">
    <property type="entry name" value="NAD(P)-bd_dom_sf"/>
</dbReference>
<comment type="caution">
    <text evidence="4">The sequence shown here is derived from an EMBL/GenBank/DDBJ whole genome shotgun (WGS) entry which is preliminary data.</text>
</comment>
<proteinExistence type="inferred from homology"/>
<dbReference type="Pfam" id="PF23441">
    <property type="entry name" value="SDR"/>
    <property type="match status" value="1"/>
</dbReference>
<evidence type="ECO:0000256" key="3">
    <source>
        <dbReference type="ARBA" id="ARBA00023002"/>
    </source>
</evidence>
<dbReference type="InterPro" id="IPR051122">
    <property type="entry name" value="SDR_DHRS6-like"/>
</dbReference>
<dbReference type="PANTHER" id="PTHR43477">
    <property type="entry name" value="DIHYDROANTICAPSIN 7-DEHYDROGENASE"/>
    <property type="match status" value="1"/>
</dbReference>
<dbReference type="InterPro" id="IPR002347">
    <property type="entry name" value="SDR_fam"/>
</dbReference>
<evidence type="ECO:0000313" key="4">
    <source>
        <dbReference type="EMBL" id="KAK5953634.1"/>
    </source>
</evidence>
<gene>
    <name evidence="4" type="ORF">OHC33_005578</name>
</gene>
<dbReference type="PRINTS" id="PR00081">
    <property type="entry name" value="GDHRDH"/>
</dbReference>
<dbReference type="SUPFAM" id="SSF51735">
    <property type="entry name" value="NAD(P)-binding Rossmann-fold domains"/>
    <property type="match status" value="1"/>
</dbReference>
<evidence type="ECO:0000256" key="1">
    <source>
        <dbReference type="ARBA" id="ARBA00006484"/>
    </source>
</evidence>
<dbReference type="Proteomes" id="UP001316803">
    <property type="component" value="Unassembled WGS sequence"/>
</dbReference>
<evidence type="ECO:0000313" key="5">
    <source>
        <dbReference type="Proteomes" id="UP001316803"/>
    </source>
</evidence>
<dbReference type="CDD" id="cd05233">
    <property type="entry name" value="SDR_c"/>
    <property type="match status" value="1"/>
</dbReference>
<keyword evidence="5" id="KW-1185">Reference proteome</keyword>
<keyword evidence="2" id="KW-0521">NADP</keyword>
<reference evidence="4 5" key="1">
    <citation type="submission" date="2022-12" db="EMBL/GenBank/DDBJ databases">
        <title>Genomic features and morphological characterization of a novel Knufia sp. strain isolated from spacecraft assembly facility.</title>
        <authorList>
            <person name="Teixeira M."/>
            <person name="Chander A.M."/>
            <person name="Stajich J.E."/>
            <person name="Venkateswaran K."/>
        </authorList>
    </citation>
    <scope>NUCLEOTIDE SEQUENCE [LARGE SCALE GENOMIC DNA]</scope>
    <source>
        <strain evidence="4 5">FJI-L2-BK-P2</strain>
    </source>
</reference>
<evidence type="ECO:0000256" key="2">
    <source>
        <dbReference type="ARBA" id="ARBA00022857"/>
    </source>
</evidence>
<name>A0AAN8EEA9_9EURO</name>
<dbReference type="InterPro" id="IPR057571">
    <property type="entry name" value="SDR_PhqE-like"/>
</dbReference>
<dbReference type="EMBL" id="JAKLMC020000011">
    <property type="protein sequence ID" value="KAK5953634.1"/>
    <property type="molecule type" value="Genomic_DNA"/>
</dbReference>
<keyword evidence="3" id="KW-0560">Oxidoreductase</keyword>
<protein>
    <recommendedName>
        <fullName evidence="6">Short chain dehydrogenase</fullName>
    </recommendedName>
</protein>